<comment type="caution">
    <text evidence="1">The sequence shown here is derived from an EMBL/GenBank/DDBJ whole genome shotgun (WGS) entry which is preliminary data.</text>
</comment>
<evidence type="ECO:0000313" key="1">
    <source>
        <dbReference type="EMBL" id="MFI6500290.1"/>
    </source>
</evidence>
<dbReference type="SUPFAM" id="SSF53756">
    <property type="entry name" value="UDP-Glycosyltransferase/glycogen phosphorylase"/>
    <property type="match status" value="1"/>
</dbReference>
<proteinExistence type="predicted"/>
<gene>
    <name evidence="1" type="ORF">ACIBG2_23105</name>
</gene>
<protein>
    <submittedName>
        <fullName evidence="1">Uncharacterized protein</fullName>
    </submittedName>
</protein>
<dbReference type="Gene3D" id="3.40.50.12580">
    <property type="match status" value="1"/>
</dbReference>
<reference evidence="1 2" key="1">
    <citation type="submission" date="2024-10" db="EMBL/GenBank/DDBJ databases">
        <title>The Natural Products Discovery Center: Release of the First 8490 Sequenced Strains for Exploring Actinobacteria Biosynthetic Diversity.</title>
        <authorList>
            <person name="Kalkreuter E."/>
            <person name="Kautsar S.A."/>
            <person name="Yang D."/>
            <person name="Bader C.D."/>
            <person name="Teijaro C.N."/>
            <person name="Fluegel L."/>
            <person name="Davis C.M."/>
            <person name="Simpson J.R."/>
            <person name="Lauterbach L."/>
            <person name="Steele A.D."/>
            <person name="Gui C."/>
            <person name="Meng S."/>
            <person name="Li G."/>
            <person name="Viehrig K."/>
            <person name="Ye F."/>
            <person name="Su P."/>
            <person name="Kiefer A.F."/>
            <person name="Nichols A."/>
            <person name="Cepeda A.J."/>
            <person name="Yan W."/>
            <person name="Fan B."/>
            <person name="Jiang Y."/>
            <person name="Adhikari A."/>
            <person name="Zheng C.-J."/>
            <person name="Schuster L."/>
            <person name="Cowan T.M."/>
            <person name="Smanski M.J."/>
            <person name="Chevrette M.G."/>
            <person name="De Carvalho L.P.S."/>
            <person name="Shen B."/>
        </authorList>
    </citation>
    <scope>NUCLEOTIDE SEQUENCE [LARGE SCALE GENOMIC DNA]</scope>
    <source>
        <strain evidence="1 2">NPDC050545</strain>
    </source>
</reference>
<dbReference type="EMBL" id="JBITGY010000006">
    <property type="protein sequence ID" value="MFI6500290.1"/>
    <property type="molecule type" value="Genomic_DNA"/>
</dbReference>
<dbReference type="RefSeq" id="WP_397084098.1">
    <property type="nucleotide sequence ID" value="NZ_JBITGY010000006.1"/>
</dbReference>
<evidence type="ECO:0000313" key="2">
    <source>
        <dbReference type="Proteomes" id="UP001612741"/>
    </source>
</evidence>
<dbReference type="InterPro" id="IPR043148">
    <property type="entry name" value="TagF_C"/>
</dbReference>
<organism evidence="1 2">
    <name type="scientific">Nonomuraea typhae</name>
    <dbReference type="NCBI Taxonomy" id="2603600"/>
    <lineage>
        <taxon>Bacteria</taxon>
        <taxon>Bacillati</taxon>
        <taxon>Actinomycetota</taxon>
        <taxon>Actinomycetes</taxon>
        <taxon>Streptosporangiales</taxon>
        <taxon>Streptosporangiaceae</taxon>
        <taxon>Nonomuraea</taxon>
    </lineage>
</organism>
<dbReference type="Proteomes" id="UP001612741">
    <property type="component" value="Unassembled WGS sequence"/>
</dbReference>
<sequence>MDWVADPPPAVGRISSVLAGWRTARTSRRVLFVIHSVTAATRLADLLPIFQDQRIQLFCTQTDDSMFPAGVERFMQNHGFLPLTWNQALALEFHAVITASLGDNLHEIGSPILRIPHGNGYNKYWGQKSEIRNQKSVFGLAADTLKHDERIVPAAIALSHGEQFERLAEGCPDALPRAFVAGDPCYDRLLASAPRRLHYRHALGLRPDLKLITIASTWREDSLFGLDPLLVSRLLSALPYDRYRVALILHPNIWAAHSGFQIKAWLAEAMRAGLILLPPEEGWRAAIIAADWVLSDHGSVGVYAAALGRPILLDKSGQDLIDPRSALGRLLAVAPALDPRADLLPQLRRAEQLRDRCRAVAATWISSAPGRSLHLIREQVYRMMDTAPPGTEPALMAVGTPEIDDALPASLWTHVERMGCGGLSVRRWPASITRSSPGGVLIVSDQELDHRLVSLAGIIRTTSEALPCDEETWSSAVFEHRSGVGLTLVHDEGVARLRTRDGSRLRLILTEIDKPQQAELVFAVLAERLISGTEDIAPLSPLTLRTAPDHTVTAAFEVHASFD</sequence>
<keyword evidence="2" id="KW-1185">Reference proteome</keyword>
<accession>A0ABW7YWH9</accession>
<name>A0ABW7YWH9_9ACTN</name>